<comment type="similarity">
    <text evidence="1 10">Belongs to the lysophospholipase family.</text>
</comment>
<evidence type="ECO:0000256" key="3">
    <source>
        <dbReference type="ARBA" id="ARBA00022729"/>
    </source>
</evidence>
<dbReference type="AlphaFoldDB" id="A0A9P4M9G4"/>
<keyword evidence="5 9" id="KW-0442">Lipid degradation</keyword>
<organism evidence="13 14">
    <name type="scientific">Rhizodiscina lignyota</name>
    <dbReference type="NCBI Taxonomy" id="1504668"/>
    <lineage>
        <taxon>Eukaryota</taxon>
        <taxon>Fungi</taxon>
        <taxon>Dikarya</taxon>
        <taxon>Ascomycota</taxon>
        <taxon>Pezizomycotina</taxon>
        <taxon>Dothideomycetes</taxon>
        <taxon>Pleosporomycetidae</taxon>
        <taxon>Aulographales</taxon>
        <taxon>Rhizodiscinaceae</taxon>
        <taxon>Rhizodiscina</taxon>
    </lineage>
</organism>
<dbReference type="PANTHER" id="PTHR10728">
    <property type="entry name" value="CYTOSOLIC PHOSPHOLIPASE A2"/>
    <property type="match status" value="1"/>
</dbReference>
<dbReference type="GO" id="GO:0005783">
    <property type="term" value="C:endoplasmic reticulum"/>
    <property type="evidence" value="ECO:0007669"/>
    <property type="project" value="TreeGrafter"/>
</dbReference>
<keyword evidence="4 9" id="KW-0378">Hydrolase</keyword>
<evidence type="ECO:0000313" key="14">
    <source>
        <dbReference type="Proteomes" id="UP000799772"/>
    </source>
</evidence>
<dbReference type="OrthoDB" id="4084751at2759"/>
<proteinExistence type="inferred from homology"/>
<feature type="domain" description="PLA2c" evidence="12">
    <location>
        <begin position="54"/>
        <end position="607"/>
    </location>
</feature>
<dbReference type="Pfam" id="PF01735">
    <property type="entry name" value="PLA2_B"/>
    <property type="match status" value="1"/>
</dbReference>
<evidence type="ECO:0000256" key="5">
    <source>
        <dbReference type="ARBA" id="ARBA00022963"/>
    </source>
</evidence>
<evidence type="ECO:0000256" key="1">
    <source>
        <dbReference type="ARBA" id="ARBA00008780"/>
    </source>
</evidence>
<name>A0A9P4M9G4_9PEZI</name>
<evidence type="ECO:0000259" key="12">
    <source>
        <dbReference type="PROSITE" id="PS51210"/>
    </source>
</evidence>
<evidence type="ECO:0000256" key="7">
    <source>
        <dbReference type="ARBA" id="ARBA00023180"/>
    </source>
</evidence>
<dbReference type="GO" id="GO:0005829">
    <property type="term" value="C:cytosol"/>
    <property type="evidence" value="ECO:0007669"/>
    <property type="project" value="TreeGrafter"/>
</dbReference>
<feature type="signal peptide" evidence="10">
    <location>
        <begin position="1"/>
        <end position="22"/>
    </location>
</feature>
<protein>
    <recommendedName>
        <fullName evidence="2 10">Lysophospholipase</fullName>
        <ecNumber evidence="2 10">3.1.1.5</ecNumber>
    </recommendedName>
</protein>
<feature type="chain" id="PRO_5040533894" description="Lysophospholipase" evidence="10">
    <location>
        <begin position="23"/>
        <end position="651"/>
    </location>
</feature>
<evidence type="ECO:0000256" key="6">
    <source>
        <dbReference type="ARBA" id="ARBA00023098"/>
    </source>
</evidence>
<dbReference type="EC" id="3.1.1.5" evidence="2 10"/>
<keyword evidence="3 10" id="KW-0732">Signal</keyword>
<dbReference type="InterPro" id="IPR016035">
    <property type="entry name" value="Acyl_Trfase/lysoPLipase"/>
</dbReference>
<reference evidence="13" key="1">
    <citation type="journal article" date="2020" name="Stud. Mycol.">
        <title>101 Dothideomycetes genomes: a test case for predicting lifestyles and emergence of pathogens.</title>
        <authorList>
            <person name="Haridas S."/>
            <person name="Albert R."/>
            <person name="Binder M."/>
            <person name="Bloem J."/>
            <person name="Labutti K."/>
            <person name="Salamov A."/>
            <person name="Andreopoulos B."/>
            <person name="Baker S."/>
            <person name="Barry K."/>
            <person name="Bills G."/>
            <person name="Bluhm B."/>
            <person name="Cannon C."/>
            <person name="Castanera R."/>
            <person name="Culley D."/>
            <person name="Daum C."/>
            <person name="Ezra D."/>
            <person name="Gonzalez J."/>
            <person name="Henrissat B."/>
            <person name="Kuo A."/>
            <person name="Liang C."/>
            <person name="Lipzen A."/>
            <person name="Lutzoni F."/>
            <person name="Magnuson J."/>
            <person name="Mondo S."/>
            <person name="Nolan M."/>
            <person name="Ohm R."/>
            <person name="Pangilinan J."/>
            <person name="Park H.-J."/>
            <person name="Ramirez L."/>
            <person name="Alfaro M."/>
            <person name="Sun H."/>
            <person name="Tritt A."/>
            <person name="Yoshinaga Y."/>
            <person name="Zwiers L.-H."/>
            <person name="Turgeon B."/>
            <person name="Goodwin S."/>
            <person name="Spatafora J."/>
            <person name="Crous P."/>
            <person name="Grigoriev I."/>
        </authorList>
    </citation>
    <scope>NUCLEOTIDE SEQUENCE</scope>
    <source>
        <strain evidence="13">CBS 133067</strain>
    </source>
</reference>
<keyword evidence="14" id="KW-1185">Reference proteome</keyword>
<evidence type="ECO:0000256" key="10">
    <source>
        <dbReference type="RuleBase" id="RU362103"/>
    </source>
</evidence>
<evidence type="ECO:0000256" key="2">
    <source>
        <dbReference type="ARBA" id="ARBA00013274"/>
    </source>
</evidence>
<evidence type="ECO:0000313" key="13">
    <source>
        <dbReference type="EMBL" id="KAF2097764.1"/>
    </source>
</evidence>
<dbReference type="Proteomes" id="UP000799772">
    <property type="component" value="Unassembled WGS sequence"/>
</dbReference>
<comment type="catalytic activity">
    <reaction evidence="8 10">
        <text>a 1-acyl-sn-glycero-3-phosphocholine + H2O = sn-glycerol 3-phosphocholine + a fatty acid + H(+)</text>
        <dbReference type="Rhea" id="RHEA:15177"/>
        <dbReference type="ChEBI" id="CHEBI:15377"/>
        <dbReference type="ChEBI" id="CHEBI:15378"/>
        <dbReference type="ChEBI" id="CHEBI:16870"/>
        <dbReference type="ChEBI" id="CHEBI:28868"/>
        <dbReference type="ChEBI" id="CHEBI:58168"/>
        <dbReference type="EC" id="3.1.1.5"/>
    </reaction>
</comment>
<accession>A0A9P4M9G4</accession>
<evidence type="ECO:0000256" key="9">
    <source>
        <dbReference type="PROSITE-ProRule" id="PRU00555"/>
    </source>
</evidence>
<comment type="caution">
    <text evidence="13">The sequence shown here is derived from an EMBL/GenBank/DDBJ whole genome shotgun (WGS) entry which is preliminary data.</text>
</comment>
<dbReference type="Gene3D" id="3.40.1090.10">
    <property type="entry name" value="Cytosolic phospholipase A2 catalytic domain"/>
    <property type="match status" value="1"/>
</dbReference>
<feature type="region of interest" description="Disordered" evidence="11">
    <location>
        <begin position="40"/>
        <end position="79"/>
    </location>
</feature>
<dbReference type="GO" id="GO:0004623">
    <property type="term" value="F:phospholipase A2 activity"/>
    <property type="evidence" value="ECO:0007669"/>
    <property type="project" value="TreeGrafter"/>
</dbReference>
<dbReference type="SUPFAM" id="SSF52151">
    <property type="entry name" value="FabD/lysophospholipase-like"/>
    <property type="match status" value="1"/>
</dbReference>
<dbReference type="PANTHER" id="PTHR10728:SF33">
    <property type="entry name" value="LYSOPHOSPHOLIPASE 1-RELATED"/>
    <property type="match status" value="1"/>
</dbReference>
<dbReference type="FunFam" id="3.40.1090.10:FF:000010">
    <property type="entry name" value="Lysophospholipase"/>
    <property type="match status" value="1"/>
</dbReference>
<evidence type="ECO:0000256" key="11">
    <source>
        <dbReference type="SAM" id="MobiDB-lite"/>
    </source>
</evidence>
<dbReference type="EMBL" id="ML978127">
    <property type="protein sequence ID" value="KAF2097764.1"/>
    <property type="molecule type" value="Genomic_DNA"/>
</dbReference>
<dbReference type="GO" id="GO:0004622">
    <property type="term" value="F:phosphatidylcholine lysophospholipase activity"/>
    <property type="evidence" value="ECO:0007669"/>
    <property type="project" value="UniProtKB-EC"/>
</dbReference>
<gene>
    <name evidence="13" type="ORF">NA57DRAFT_76573</name>
</gene>
<evidence type="ECO:0000256" key="8">
    <source>
        <dbReference type="ARBA" id="ARBA00049531"/>
    </source>
</evidence>
<sequence length="651" mass="70093">MKLDFYPVYFSALLLSAAQASALPPSDHAVSDILSLRERATPQAPDGYTPSKVDCPSDRPSIRSASSLSSQEQSWLEKRRNNTVPAMKDLLGRLNIEGFDVDSYLDSASQNISALPNIAISFSGGGWRAMLNGAGNLAAFDNRTSNSTSSGHIGGVLQAATYIVGLSGGNWLTGSIYTNNFTSVEDIMNCDSNNCGSLWDFRKSIVVGPDTSGIQLLSTADYYTELFDSVHGKADAGYNTSLTDYWGRGLSYYLVNASNGGPSFTWSSIADDPDFANGLAPMPISVSDGRDPGETLIPVNSTNFEFNPFEMGSWDPTIFGFAPTKYVGTRFSGGQVFQNESCIAGFDNVGFIMGTSSSLFNQLILNVNSTTAPQFLKTAISSILEDIGADENDISDWINPFYFWNNASNPGATSRRLTLVDGGEDGQNIGLSPIVEPRRNVDIIFAVDSSADTPAGTISQNWPNGTSLVASYERSQSDIANGTRFPAVPDVNTFVNQGLNTRPTFFGCNDSAEINARTPLVIYIANAPYVYNSNVSTFDLTYNTTERNAIITNGYDVATMGNGTLDSQWPTCVGCAIIARSLERTGTTVPDVCQQCMKKYCWDGTTNSSDAVYNPSLKLQNEQIDVKSAAVGRHAPVWMALVVSGVIMAFM</sequence>
<dbReference type="PROSITE" id="PS51210">
    <property type="entry name" value="PLA2C"/>
    <property type="match status" value="1"/>
</dbReference>
<evidence type="ECO:0000256" key="4">
    <source>
        <dbReference type="ARBA" id="ARBA00022801"/>
    </source>
</evidence>
<dbReference type="SMART" id="SM00022">
    <property type="entry name" value="PLAc"/>
    <property type="match status" value="1"/>
</dbReference>
<dbReference type="GO" id="GO:0046475">
    <property type="term" value="P:glycerophospholipid catabolic process"/>
    <property type="evidence" value="ECO:0007669"/>
    <property type="project" value="TreeGrafter"/>
</dbReference>
<feature type="compositionally biased region" description="Low complexity" evidence="11">
    <location>
        <begin position="62"/>
        <end position="74"/>
    </location>
</feature>
<keyword evidence="7" id="KW-0325">Glycoprotein</keyword>
<dbReference type="InterPro" id="IPR002642">
    <property type="entry name" value="LysoPLipase_cat_dom"/>
</dbReference>
<keyword evidence="6 9" id="KW-0443">Lipid metabolism</keyword>